<evidence type="ECO:0000256" key="1">
    <source>
        <dbReference type="ARBA" id="ARBA00000900"/>
    </source>
</evidence>
<feature type="transmembrane region" description="Helical" evidence="15">
    <location>
        <begin position="48"/>
        <end position="69"/>
    </location>
</feature>
<keyword evidence="10" id="KW-0862">Zinc</keyword>
<dbReference type="AlphaFoldDB" id="A0A0E0G297"/>
<dbReference type="CDD" id="cd16461">
    <property type="entry name" value="RING-H2_EL5-like"/>
    <property type="match status" value="1"/>
</dbReference>
<name>A0A0E0G297_ORYNI</name>
<dbReference type="Gramene" id="ONIVA02G06390.1">
    <property type="protein sequence ID" value="ONIVA02G06390.1"/>
    <property type="gene ID" value="ONIVA02G06390"/>
</dbReference>
<feature type="chain" id="PRO_5002360216" description="RING-type E3 ubiquitin transferase" evidence="16">
    <location>
        <begin position="25"/>
        <end position="364"/>
    </location>
</feature>
<dbReference type="GO" id="GO:0016020">
    <property type="term" value="C:membrane"/>
    <property type="evidence" value="ECO:0007669"/>
    <property type="project" value="UniProtKB-SubCell"/>
</dbReference>
<evidence type="ECO:0000256" key="12">
    <source>
        <dbReference type="ARBA" id="ARBA00023136"/>
    </source>
</evidence>
<evidence type="ECO:0000256" key="16">
    <source>
        <dbReference type="SAM" id="SignalP"/>
    </source>
</evidence>
<evidence type="ECO:0000256" key="2">
    <source>
        <dbReference type="ARBA" id="ARBA00004167"/>
    </source>
</evidence>
<evidence type="ECO:0000256" key="9">
    <source>
        <dbReference type="ARBA" id="ARBA00022786"/>
    </source>
</evidence>
<dbReference type="GO" id="GO:0061630">
    <property type="term" value="F:ubiquitin protein ligase activity"/>
    <property type="evidence" value="ECO:0007669"/>
    <property type="project" value="UniProtKB-EC"/>
</dbReference>
<sequence>MAHRRIALAVLVTLLLSAFRPCLAQQSNDDTSKHHRSATAGGFTPTTVVVLVALITAFVLLTVFSVLINRCAQARAPPRRAFRSTASHQPVGGAAAASRASRGLDKEVVEAFPTAVYGDVKARMAAKSGPLECAVCLAEFADSDELRVLPACCHVFHPDCIDPWLAAAVTCPLCRANLTAPPVSLAAAESSDLTAPEEAVQEEESEELDEASLMATFTPESVIDFGATHDHEFDRAGYPHYRRTQSAMDAAPDRHTLRLPEHVMKELAADRRHRRAASLAGYPDSVERTPRWLTSLWRSVSWQRQSRADWDAGEEHGGSKRVHPVAGAQDETPSGSGSDGSKENSDSDALNRGSYVHQYGEHAG</sequence>
<evidence type="ECO:0000256" key="8">
    <source>
        <dbReference type="ARBA" id="ARBA00022771"/>
    </source>
</evidence>
<keyword evidence="16" id="KW-0732">Signal</keyword>
<accession>A0A0E0G297</accession>
<evidence type="ECO:0000259" key="17">
    <source>
        <dbReference type="PROSITE" id="PS50089"/>
    </source>
</evidence>
<dbReference type="Pfam" id="PF13639">
    <property type="entry name" value="zf-RING_2"/>
    <property type="match status" value="1"/>
</dbReference>
<keyword evidence="6 15" id="KW-0812">Transmembrane</keyword>
<dbReference type="Gene3D" id="3.30.40.10">
    <property type="entry name" value="Zinc/RING finger domain, C3HC4 (zinc finger)"/>
    <property type="match status" value="1"/>
</dbReference>
<feature type="region of interest" description="Disordered" evidence="14">
    <location>
        <begin position="308"/>
        <end position="364"/>
    </location>
</feature>
<evidence type="ECO:0000256" key="13">
    <source>
        <dbReference type="PROSITE-ProRule" id="PRU00175"/>
    </source>
</evidence>
<dbReference type="SMART" id="SM00184">
    <property type="entry name" value="RING"/>
    <property type="match status" value="1"/>
</dbReference>
<dbReference type="EC" id="2.3.2.27" evidence="4"/>
<keyword evidence="19" id="KW-1185">Reference proteome</keyword>
<dbReference type="GO" id="GO:0008270">
    <property type="term" value="F:zinc ion binding"/>
    <property type="evidence" value="ECO:0007669"/>
    <property type="project" value="UniProtKB-KW"/>
</dbReference>
<dbReference type="InterPro" id="IPR013083">
    <property type="entry name" value="Znf_RING/FYVE/PHD"/>
</dbReference>
<keyword evidence="5" id="KW-0808">Transferase</keyword>
<proteinExistence type="predicted"/>
<dbReference type="EnsemblPlants" id="ONIVA02G06390.1">
    <property type="protein sequence ID" value="ONIVA02G06390.1"/>
    <property type="gene ID" value="ONIVA02G06390"/>
</dbReference>
<evidence type="ECO:0000256" key="10">
    <source>
        <dbReference type="ARBA" id="ARBA00022833"/>
    </source>
</evidence>
<keyword evidence="9" id="KW-0833">Ubl conjugation pathway</keyword>
<dbReference type="OMA" id="ARPHEFH"/>
<dbReference type="InterPro" id="IPR001841">
    <property type="entry name" value="Znf_RING"/>
</dbReference>
<feature type="compositionally biased region" description="Basic and acidic residues" evidence="14">
    <location>
        <begin position="308"/>
        <end position="318"/>
    </location>
</feature>
<dbReference type="HOGENOM" id="CLU_728383_0_0_1"/>
<dbReference type="PANTHER" id="PTHR46913">
    <property type="entry name" value="RING-H2 FINGER PROTEIN ATL16"/>
    <property type="match status" value="1"/>
</dbReference>
<evidence type="ECO:0000256" key="4">
    <source>
        <dbReference type="ARBA" id="ARBA00012483"/>
    </source>
</evidence>
<comment type="pathway">
    <text evidence="3">Protein modification; protein ubiquitination.</text>
</comment>
<dbReference type="GO" id="GO:0016567">
    <property type="term" value="P:protein ubiquitination"/>
    <property type="evidence" value="ECO:0007669"/>
    <property type="project" value="EnsemblPlants"/>
</dbReference>
<organism evidence="18">
    <name type="scientific">Oryza nivara</name>
    <name type="common">Indian wild rice</name>
    <name type="synonym">Oryza sativa f. spontanea</name>
    <dbReference type="NCBI Taxonomy" id="4536"/>
    <lineage>
        <taxon>Eukaryota</taxon>
        <taxon>Viridiplantae</taxon>
        <taxon>Streptophyta</taxon>
        <taxon>Embryophyta</taxon>
        <taxon>Tracheophyta</taxon>
        <taxon>Spermatophyta</taxon>
        <taxon>Magnoliopsida</taxon>
        <taxon>Liliopsida</taxon>
        <taxon>Poales</taxon>
        <taxon>Poaceae</taxon>
        <taxon>BOP clade</taxon>
        <taxon>Oryzoideae</taxon>
        <taxon>Oryzeae</taxon>
        <taxon>Oryzinae</taxon>
        <taxon>Oryza</taxon>
    </lineage>
</organism>
<evidence type="ECO:0000313" key="18">
    <source>
        <dbReference type="EnsemblPlants" id="ONIVA02G06390.1"/>
    </source>
</evidence>
<evidence type="ECO:0000256" key="11">
    <source>
        <dbReference type="ARBA" id="ARBA00022989"/>
    </source>
</evidence>
<dbReference type="InterPro" id="IPR044600">
    <property type="entry name" value="ATL1/ATL16-like"/>
</dbReference>
<dbReference type="PANTHER" id="PTHR46913:SF1">
    <property type="entry name" value="RING-H2 FINGER PROTEIN ATL16"/>
    <property type="match status" value="1"/>
</dbReference>
<keyword evidence="11 15" id="KW-1133">Transmembrane helix</keyword>
<reference evidence="18" key="1">
    <citation type="submission" date="2015-04" db="UniProtKB">
        <authorList>
            <consortium name="EnsemblPlants"/>
        </authorList>
    </citation>
    <scope>IDENTIFICATION</scope>
    <source>
        <strain evidence="18">SL10</strain>
    </source>
</reference>
<dbReference type="FunFam" id="3.30.40.10:FF:000187">
    <property type="entry name" value="E3 ubiquitin-protein ligase ATL6"/>
    <property type="match status" value="1"/>
</dbReference>
<evidence type="ECO:0000256" key="15">
    <source>
        <dbReference type="SAM" id="Phobius"/>
    </source>
</evidence>
<feature type="domain" description="RING-type" evidence="17">
    <location>
        <begin position="133"/>
        <end position="175"/>
    </location>
</feature>
<evidence type="ECO:0000256" key="5">
    <source>
        <dbReference type="ARBA" id="ARBA00022679"/>
    </source>
</evidence>
<comment type="subcellular location">
    <subcellularLocation>
        <location evidence="2">Membrane</location>
        <topology evidence="2">Single-pass membrane protein</topology>
    </subcellularLocation>
</comment>
<protein>
    <recommendedName>
        <fullName evidence="4">RING-type E3 ubiquitin transferase</fullName>
        <ecNumber evidence="4">2.3.2.27</ecNumber>
    </recommendedName>
</protein>
<comment type="catalytic activity">
    <reaction evidence="1">
        <text>S-ubiquitinyl-[E2 ubiquitin-conjugating enzyme]-L-cysteine + [acceptor protein]-L-lysine = [E2 ubiquitin-conjugating enzyme]-L-cysteine + N(6)-ubiquitinyl-[acceptor protein]-L-lysine.</text>
        <dbReference type="EC" id="2.3.2.27"/>
    </reaction>
</comment>
<evidence type="ECO:0000256" key="7">
    <source>
        <dbReference type="ARBA" id="ARBA00022723"/>
    </source>
</evidence>
<keyword evidence="12 15" id="KW-0472">Membrane</keyword>
<evidence type="ECO:0000256" key="3">
    <source>
        <dbReference type="ARBA" id="ARBA00004906"/>
    </source>
</evidence>
<evidence type="ECO:0000313" key="19">
    <source>
        <dbReference type="Proteomes" id="UP000006591"/>
    </source>
</evidence>
<dbReference type="STRING" id="4536.A0A0E0G297"/>
<dbReference type="Proteomes" id="UP000006591">
    <property type="component" value="Chromosome 2"/>
</dbReference>
<dbReference type="eggNOG" id="KOG0800">
    <property type="taxonomic scope" value="Eukaryota"/>
</dbReference>
<dbReference type="PROSITE" id="PS50089">
    <property type="entry name" value="ZF_RING_2"/>
    <property type="match status" value="1"/>
</dbReference>
<keyword evidence="8 13" id="KW-0863">Zinc-finger</keyword>
<keyword evidence="7" id="KW-0479">Metal-binding</keyword>
<dbReference type="SUPFAM" id="SSF57850">
    <property type="entry name" value="RING/U-box"/>
    <property type="match status" value="1"/>
</dbReference>
<evidence type="ECO:0000256" key="14">
    <source>
        <dbReference type="SAM" id="MobiDB-lite"/>
    </source>
</evidence>
<reference evidence="18" key="2">
    <citation type="submission" date="2018-04" db="EMBL/GenBank/DDBJ databases">
        <title>OnivRS2 (Oryza nivara Reference Sequence Version 2).</title>
        <authorList>
            <person name="Zhang J."/>
            <person name="Kudrna D."/>
            <person name="Lee S."/>
            <person name="Talag J."/>
            <person name="Rajasekar S."/>
            <person name="Welchert J."/>
            <person name="Hsing Y.-I."/>
            <person name="Wing R.A."/>
        </authorList>
    </citation>
    <scope>NUCLEOTIDE SEQUENCE [LARGE SCALE GENOMIC DNA]</scope>
    <source>
        <strain evidence="18">SL10</strain>
    </source>
</reference>
<feature type="signal peptide" evidence="16">
    <location>
        <begin position="1"/>
        <end position="24"/>
    </location>
</feature>
<evidence type="ECO:0000256" key="6">
    <source>
        <dbReference type="ARBA" id="ARBA00022692"/>
    </source>
</evidence>